<dbReference type="Gene3D" id="1.10.357.10">
    <property type="entry name" value="Tetracycline Repressor, domain 2"/>
    <property type="match status" value="1"/>
</dbReference>
<dbReference type="GO" id="GO:0003700">
    <property type="term" value="F:DNA-binding transcription factor activity"/>
    <property type="evidence" value="ECO:0007669"/>
    <property type="project" value="TreeGrafter"/>
</dbReference>
<evidence type="ECO:0000256" key="3">
    <source>
        <dbReference type="ARBA" id="ARBA00023163"/>
    </source>
</evidence>
<dbReference type="GO" id="GO:0000976">
    <property type="term" value="F:transcription cis-regulatory region binding"/>
    <property type="evidence" value="ECO:0007669"/>
    <property type="project" value="TreeGrafter"/>
</dbReference>
<dbReference type="Proteomes" id="UP000321261">
    <property type="component" value="Unassembled WGS sequence"/>
</dbReference>
<evidence type="ECO:0000259" key="5">
    <source>
        <dbReference type="PROSITE" id="PS50977"/>
    </source>
</evidence>
<dbReference type="InterPro" id="IPR009057">
    <property type="entry name" value="Homeodomain-like_sf"/>
</dbReference>
<feature type="DNA-binding region" description="H-T-H motif" evidence="4">
    <location>
        <begin position="41"/>
        <end position="60"/>
    </location>
</feature>
<evidence type="ECO:0000313" key="6">
    <source>
        <dbReference type="EMBL" id="TWF76166.1"/>
    </source>
</evidence>
<dbReference type="PROSITE" id="PS50977">
    <property type="entry name" value="HTH_TETR_2"/>
    <property type="match status" value="1"/>
</dbReference>
<dbReference type="InterPro" id="IPR050109">
    <property type="entry name" value="HTH-type_TetR-like_transc_reg"/>
</dbReference>
<reference evidence="6 7" key="1">
    <citation type="submission" date="2019-06" db="EMBL/GenBank/DDBJ databases">
        <title>Sequencing the genomes of 1000 actinobacteria strains.</title>
        <authorList>
            <person name="Klenk H.-P."/>
        </authorList>
    </citation>
    <scope>NUCLEOTIDE SEQUENCE [LARGE SCALE GENOMIC DNA]</scope>
    <source>
        <strain evidence="6 7">DSM 45671</strain>
    </source>
</reference>
<evidence type="ECO:0000256" key="2">
    <source>
        <dbReference type="ARBA" id="ARBA00023125"/>
    </source>
</evidence>
<accession>A0A561SMV4</accession>
<dbReference type="PANTHER" id="PTHR30055:SF234">
    <property type="entry name" value="HTH-TYPE TRANSCRIPTIONAL REGULATOR BETI"/>
    <property type="match status" value="1"/>
</dbReference>
<keyword evidence="3" id="KW-0804">Transcription</keyword>
<dbReference type="EMBL" id="VIWU01000001">
    <property type="protein sequence ID" value="TWF76166.1"/>
    <property type="molecule type" value="Genomic_DNA"/>
</dbReference>
<dbReference type="PANTHER" id="PTHR30055">
    <property type="entry name" value="HTH-TYPE TRANSCRIPTIONAL REGULATOR RUTR"/>
    <property type="match status" value="1"/>
</dbReference>
<evidence type="ECO:0000256" key="4">
    <source>
        <dbReference type="PROSITE-ProRule" id="PRU00335"/>
    </source>
</evidence>
<name>A0A561SMV4_9PSEU</name>
<dbReference type="SUPFAM" id="SSF46689">
    <property type="entry name" value="Homeodomain-like"/>
    <property type="match status" value="1"/>
</dbReference>
<gene>
    <name evidence="6" type="ORF">FHX44_112054</name>
</gene>
<sequence length="223" mass="24089">MDERPADPRVRAARTKRIRTRAALIAAADSAFSRRGWAATRIEDIADAAGVSPATAYNHFPTKHALLGAVYEPHVRGLVHQAEQDIAAGRPVVDALVDQVNALARLSWYHRGLTASFTAAVFDYTIRTGKAPDPDDEADPRILAPLNVPLLLLVQHGQATGELRSHPPANEISGIVVNLLLVRSINRKEEPPAVIADLMLTLLFGALRPELVVARDGDGSVWG</sequence>
<evidence type="ECO:0000256" key="1">
    <source>
        <dbReference type="ARBA" id="ARBA00023015"/>
    </source>
</evidence>
<protein>
    <submittedName>
        <fullName evidence="6">TetR family transcriptional regulator</fullName>
    </submittedName>
</protein>
<dbReference type="AlphaFoldDB" id="A0A561SMV4"/>
<comment type="caution">
    <text evidence="6">The sequence shown here is derived from an EMBL/GenBank/DDBJ whole genome shotgun (WGS) entry which is preliminary data.</text>
</comment>
<dbReference type="InterPro" id="IPR001647">
    <property type="entry name" value="HTH_TetR"/>
</dbReference>
<keyword evidence="7" id="KW-1185">Reference proteome</keyword>
<dbReference type="PRINTS" id="PR00455">
    <property type="entry name" value="HTHTETR"/>
</dbReference>
<dbReference type="RefSeq" id="WP_170308861.1">
    <property type="nucleotide sequence ID" value="NZ_VIWU01000001.1"/>
</dbReference>
<proteinExistence type="predicted"/>
<organism evidence="6 7">
    <name type="scientific">Pseudonocardia hierapolitana</name>
    <dbReference type="NCBI Taxonomy" id="1128676"/>
    <lineage>
        <taxon>Bacteria</taxon>
        <taxon>Bacillati</taxon>
        <taxon>Actinomycetota</taxon>
        <taxon>Actinomycetes</taxon>
        <taxon>Pseudonocardiales</taxon>
        <taxon>Pseudonocardiaceae</taxon>
        <taxon>Pseudonocardia</taxon>
    </lineage>
</organism>
<dbReference type="Pfam" id="PF00440">
    <property type="entry name" value="TetR_N"/>
    <property type="match status" value="1"/>
</dbReference>
<keyword evidence="1" id="KW-0805">Transcription regulation</keyword>
<evidence type="ECO:0000313" key="7">
    <source>
        <dbReference type="Proteomes" id="UP000321261"/>
    </source>
</evidence>
<keyword evidence="2 4" id="KW-0238">DNA-binding</keyword>
<feature type="domain" description="HTH tetR-type" evidence="5">
    <location>
        <begin position="18"/>
        <end position="78"/>
    </location>
</feature>